<accession>A0ABP0TPG6</accession>
<dbReference type="Proteomes" id="UP001497512">
    <property type="component" value="Chromosome 13"/>
</dbReference>
<proteinExistence type="predicted"/>
<gene>
    <name evidence="2" type="ORF">CSSPTR1EN2_LOCUS6067</name>
</gene>
<evidence type="ECO:0000313" key="2">
    <source>
        <dbReference type="EMBL" id="CAK9201758.1"/>
    </source>
</evidence>
<evidence type="ECO:0000313" key="3">
    <source>
        <dbReference type="Proteomes" id="UP001497512"/>
    </source>
</evidence>
<keyword evidence="3" id="KW-1185">Reference proteome</keyword>
<reference evidence="2" key="1">
    <citation type="submission" date="2024-02" db="EMBL/GenBank/DDBJ databases">
        <authorList>
            <consortium name="ELIXIR-Norway"/>
            <consortium name="Elixir Norway"/>
        </authorList>
    </citation>
    <scope>NUCLEOTIDE SEQUENCE</scope>
</reference>
<protein>
    <submittedName>
        <fullName evidence="2">Uncharacterized protein</fullName>
    </submittedName>
</protein>
<evidence type="ECO:0000256" key="1">
    <source>
        <dbReference type="SAM" id="MobiDB-lite"/>
    </source>
</evidence>
<sequence length="173" mass="18900">MAMRSVPPLSSKLCTNLDDPEKENCLHAVVHRSNKSLGKRVLGENFASGHVFAVSKKLRKDSEQQRNDDDGHSMGFVDSLPLPQKNGNAASGWRIGHLQQQQLVSPLAGDLQFTIKVRRHGRLSEEEACKDERPVCAGGFASLAPSSFLKLASSKSDCGSHLVVRLLQQLQTS</sequence>
<dbReference type="EMBL" id="OZ019905">
    <property type="protein sequence ID" value="CAK9201758.1"/>
    <property type="molecule type" value="Genomic_DNA"/>
</dbReference>
<feature type="region of interest" description="Disordered" evidence="1">
    <location>
        <begin position="58"/>
        <end position="81"/>
    </location>
</feature>
<organism evidence="2 3">
    <name type="scientific">Sphagnum troendelagicum</name>
    <dbReference type="NCBI Taxonomy" id="128251"/>
    <lineage>
        <taxon>Eukaryota</taxon>
        <taxon>Viridiplantae</taxon>
        <taxon>Streptophyta</taxon>
        <taxon>Embryophyta</taxon>
        <taxon>Bryophyta</taxon>
        <taxon>Sphagnophytina</taxon>
        <taxon>Sphagnopsida</taxon>
        <taxon>Sphagnales</taxon>
        <taxon>Sphagnaceae</taxon>
        <taxon>Sphagnum</taxon>
    </lineage>
</organism>
<name>A0ABP0TPG6_9BRYO</name>
<feature type="compositionally biased region" description="Basic and acidic residues" evidence="1">
    <location>
        <begin position="60"/>
        <end position="72"/>
    </location>
</feature>